<dbReference type="SUPFAM" id="SSF103515">
    <property type="entry name" value="Autotransporter"/>
    <property type="match status" value="1"/>
</dbReference>
<dbReference type="InterPro" id="IPR012332">
    <property type="entry name" value="Autotransporter_pectin_lyase_C"/>
</dbReference>
<evidence type="ECO:0000259" key="1">
    <source>
        <dbReference type="PROSITE" id="PS51208"/>
    </source>
</evidence>
<evidence type="ECO:0000313" key="2">
    <source>
        <dbReference type="EMBL" id="PRJ26102.1"/>
    </source>
</evidence>
<proteinExistence type="predicted"/>
<dbReference type="Pfam" id="PF03797">
    <property type="entry name" value="Autotransporter"/>
    <property type="match status" value="1"/>
</dbReference>
<dbReference type="SMART" id="SM00869">
    <property type="entry name" value="Autotransporter"/>
    <property type="match status" value="1"/>
</dbReference>
<protein>
    <submittedName>
        <fullName evidence="2">Pertactin autotransporter</fullName>
    </submittedName>
</protein>
<accession>A0AB37B652</accession>
<name>A0AB37B652_HAEIF</name>
<dbReference type="InterPro" id="IPR051551">
    <property type="entry name" value="Autotransporter_adhesion"/>
</dbReference>
<dbReference type="AlphaFoldDB" id="A0AB37B652"/>
<reference evidence="2" key="1">
    <citation type="submission" date="2017-04" db="EMBL/GenBank/DDBJ databases">
        <title>Haemophilus influenzae in COPD genome sequencing project.</title>
        <authorList>
            <person name="Murphy T.F."/>
            <person name="Kong Y."/>
            <person name="Nadendla S."/>
            <person name="Tettelin H."/>
            <person name="Pettigrew M."/>
        </authorList>
    </citation>
    <scope>NUCLEOTIDE SEQUENCE [LARGE SCALE GENOMIC DNA]</scope>
    <source>
        <strain evidence="2">39P1H1</strain>
    </source>
</reference>
<dbReference type="GO" id="GO:0019867">
    <property type="term" value="C:outer membrane"/>
    <property type="evidence" value="ECO:0007669"/>
    <property type="project" value="InterPro"/>
</dbReference>
<sequence>MIPINVINANLNAETLNLEVTPDDKAKNNRPKGMIVRGNSTANIKNLNINVTKSNREKNTSQSADSDAAYGLAVGYGWKGGDSNGNARVNVENADITVNNTKDTVRGNYTGVPISGGKFETGYQYSGIRVYRSTGSTPEFHSTGKVDIKVSDVSEKKVADYMVGLYVSGNDAKAILDGDTNISVTANGINSAGIKIGKPGNGDDGKNATVEANGKLTVDTTSTIGTTIAKRKTYRGSGAVRLFDEESKFTITGKNNTEASEIQASTNALVFDTIDYENLGEVNYFFNFQEMLARGKDNKNNQVSLVNTKLSTTSETDSLILTNARFKKDGQLLSGARILGKEGVLTSRFTWGAFNVSNATFKLSGDKSIATAAPKGWAVYAKSDAVDTATITAKATSKLTATFSEGAQLIGLVHQDIGSTLTMNVDNKAVWTLKKKEDLDSDKQRSTAKSVTLSQGGVLDAGSNSGEYIVKVSSNGVDNDGTFTNDHGIITLANQSYADKLTIEGNYEGKDGVLKVNTKWNTTGDYLGTNSESDLLTITGNASGNTTVKAVKTDGTEDVIDGSIGKLADRYKRSVPVIKVLGTDTGTEGNEINSTDATKPYAYNTRSTFTGTAKTTGAGELQLVSHKDDNGVTEYFWTLTTPNQDKTIITPSAPAYTLVPRQNLELGYTMLDTLHQRRGENQTLSWDKQGSYWQDVEKQSWGRVIGKHLKLDGKERFGLKTNMYGFQVGHDFDVKTKQDDEGKLTRRFTGLYFGALRSHSKFYDEYHAKNGVVIADKLTSRVKTTALNLGVTDTRYNENGTYIDWVGQLSWLNNRYSSVDGTQAKNHGWGAALSVETGSPYALGKDKTNNGDSWILEPQAQLIAQYLRLGDFNDGTRAVSQKGYGLRGRVGFRLAYNKPNDKQRTRTHYFIGNIWHDFKATGNALIGRDKLTEKFDHTWWELGLGSQFSLSENTYLYADARYEKSFDNNRHKGYQGTVGVKYSWK</sequence>
<dbReference type="EMBL" id="NEBD01000011">
    <property type="protein sequence ID" value="PRJ26102.1"/>
    <property type="molecule type" value="Genomic_DNA"/>
</dbReference>
<dbReference type="PANTHER" id="PTHR35037:SF3">
    <property type="entry name" value="C-TERMINAL REGION OF AIDA-LIKE PROTEIN"/>
    <property type="match status" value="1"/>
</dbReference>
<dbReference type="InterPro" id="IPR006315">
    <property type="entry name" value="OM_autotransptr_brl_dom"/>
</dbReference>
<comment type="caution">
    <text evidence="2">The sequence shown here is derived from an EMBL/GenBank/DDBJ whole genome shotgun (WGS) entry which is preliminary data.</text>
</comment>
<gene>
    <name evidence="2" type="primary">prn</name>
    <name evidence="2" type="ORF">BV056_01700</name>
</gene>
<organism evidence="2">
    <name type="scientific">Haemophilus influenzae</name>
    <dbReference type="NCBI Taxonomy" id="727"/>
    <lineage>
        <taxon>Bacteria</taxon>
        <taxon>Pseudomonadati</taxon>
        <taxon>Pseudomonadota</taxon>
        <taxon>Gammaproteobacteria</taxon>
        <taxon>Pasteurellales</taxon>
        <taxon>Pasteurellaceae</taxon>
        <taxon>Haemophilus</taxon>
    </lineage>
</organism>
<dbReference type="RefSeq" id="WP_258172863.1">
    <property type="nucleotide sequence ID" value="NZ_CP135820.1"/>
</dbReference>
<dbReference type="Gene3D" id="2.40.128.130">
    <property type="entry name" value="Autotransporter beta-domain"/>
    <property type="match status" value="1"/>
</dbReference>
<dbReference type="Gene3D" id="2.160.20.20">
    <property type="match status" value="1"/>
</dbReference>
<dbReference type="PANTHER" id="PTHR35037">
    <property type="entry name" value="C-TERMINAL REGION OF AIDA-LIKE PROTEIN"/>
    <property type="match status" value="1"/>
</dbReference>
<dbReference type="NCBIfam" id="TIGR01414">
    <property type="entry name" value="autotrans_barl"/>
    <property type="match status" value="1"/>
</dbReference>
<dbReference type="InterPro" id="IPR036709">
    <property type="entry name" value="Autotransporte_beta_dom_sf"/>
</dbReference>
<feature type="domain" description="Autotransporter" evidence="1">
    <location>
        <begin position="685"/>
        <end position="984"/>
    </location>
</feature>
<dbReference type="InterPro" id="IPR005546">
    <property type="entry name" value="Autotransporte_beta"/>
</dbReference>
<dbReference type="PROSITE" id="PS51208">
    <property type="entry name" value="AUTOTRANSPORTER"/>
    <property type="match status" value="1"/>
</dbReference>